<dbReference type="GO" id="GO:0004527">
    <property type="term" value="F:exonuclease activity"/>
    <property type="evidence" value="ECO:0007669"/>
    <property type="project" value="UniProtKB-KW"/>
</dbReference>
<dbReference type="Gene3D" id="3.60.10.10">
    <property type="entry name" value="Endonuclease/exonuclease/phosphatase"/>
    <property type="match status" value="1"/>
</dbReference>
<sequence length="240" mass="28321">MKNLKIVTWNCNGAFRRKFNFIDELDADIYVIQECENPAEVKHPAYSEWAKNYLWIGDTKHKGLGIFAKTETTLTPLNWTNEYEGNPIKHFLPCQINSEFDLIAVWTHYNSSPTFGYIGQFWKYLQLHKVNFKNCLIVGDFNSNSIWDKPKRAWNHSEVIRELEELNITSLYHYNGNQIQGNENHPTFYFQKNLNKPYHIDYIFGSSTFRNNLQKLEIGSVENWLKLSDHLPLECEFSNI</sequence>
<proteinExistence type="predicted"/>
<keyword evidence="2" id="KW-0378">Hydrolase</keyword>
<organism evidence="2 3">
    <name type="scientific">Algoriphagus yeomjeoni</name>
    <dbReference type="NCBI Taxonomy" id="291403"/>
    <lineage>
        <taxon>Bacteria</taxon>
        <taxon>Pseudomonadati</taxon>
        <taxon>Bacteroidota</taxon>
        <taxon>Cytophagia</taxon>
        <taxon>Cytophagales</taxon>
        <taxon>Cyclobacteriaceae</taxon>
        <taxon>Algoriphagus</taxon>
    </lineage>
</organism>
<comment type="caution">
    <text evidence="2">The sequence shown here is derived from an EMBL/GenBank/DDBJ whole genome shotgun (WGS) entry which is preliminary data.</text>
</comment>
<reference evidence="2 3" key="1">
    <citation type="submission" date="2018-06" db="EMBL/GenBank/DDBJ databases">
        <title>Genomic Encyclopedia of Archaeal and Bacterial Type Strains, Phase II (KMG-II): from individual species to whole genera.</title>
        <authorList>
            <person name="Goeker M."/>
        </authorList>
    </citation>
    <scope>NUCLEOTIDE SEQUENCE [LARGE SCALE GENOMIC DNA]</scope>
    <source>
        <strain evidence="2 3">DSM 23446</strain>
    </source>
</reference>
<evidence type="ECO:0000313" key="2">
    <source>
        <dbReference type="EMBL" id="RAI86025.1"/>
    </source>
</evidence>
<dbReference type="Proteomes" id="UP000249610">
    <property type="component" value="Unassembled WGS sequence"/>
</dbReference>
<keyword evidence="2" id="KW-0269">Exonuclease</keyword>
<evidence type="ECO:0000259" key="1">
    <source>
        <dbReference type="Pfam" id="PF03372"/>
    </source>
</evidence>
<accession>A0A327P0Y2</accession>
<dbReference type="EMBL" id="QLLK01000011">
    <property type="protein sequence ID" value="RAI86025.1"/>
    <property type="molecule type" value="Genomic_DNA"/>
</dbReference>
<evidence type="ECO:0000313" key="3">
    <source>
        <dbReference type="Proteomes" id="UP000249610"/>
    </source>
</evidence>
<keyword evidence="2" id="KW-0540">Nuclease</keyword>
<dbReference type="InterPro" id="IPR005135">
    <property type="entry name" value="Endo/exonuclease/phosphatase"/>
</dbReference>
<dbReference type="RefSeq" id="WP_245947084.1">
    <property type="nucleotide sequence ID" value="NZ_QLLK01000011.1"/>
</dbReference>
<gene>
    <name evidence="2" type="ORF">LV83_03470</name>
</gene>
<dbReference type="SUPFAM" id="SSF56219">
    <property type="entry name" value="DNase I-like"/>
    <property type="match status" value="1"/>
</dbReference>
<feature type="domain" description="Endonuclease/exonuclease/phosphatase" evidence="1">
    <location>
        <begin position="7"/>
        <end position="230"/>
    </location>
</feature>
<protein>
    <submittedName>
        <fullName evidence="2">Exonuclease III</fullName>
    </submittedName>
</protein>
<dbReference type="Pfam" id="PF03372">
    <property type="entry name" value="Exo_endo_phos"/>
    <property type="match status" value="1"/>
</dbReference>
<name>A0A327P0Y2_9BACT</name>
<dbReference type="InterPro" id="IPR036691">
    <property type="entry name" value="Endo/exonu/phosph_ase_sf"/>
</dbReference>
<dbReference type="AlphaFoldDB" id="A0A327P0Y2"/>
<keyword evidence="3" id="KW-1185">Reference proteome</keyword>